<keyword evidence="1" id="KW-0805">Transcription regulation</keyword>
<dbReference type="PRINTS" id="PR00035">
    <property type="entry name" value="HTHGNTR"/>
</dbReference>
<dbReference type="EMBL" id="FOHX01000011">
    <property type="protein sequence ID" value="SEU32343.1"/>
    <property type="molecule type" value="Genomic_DNA"/>
</dbReference>
<sequence>MPSEADLISEFGVARITARHAIRELREAGVIYTIRGDGSYVGPESASRQARAGWRFQTIADDLAARVRAGDFQQDVPLPSETQLAQHYEVAKGTVRRALALLRDQGLVFTVSGRGTYPSPPA</sequence>
<evidence type="ECO:0000256" key="2">
    <source>
        <dbReference type="ARBA" id="ARBA00023125"/>
    </source>
</evidence>
<dbReference type="InterPro" id="IPR000524">
    <property type="entry name" value="Tscrpt_reg_HTH_GntR"/>
</dbReference>
<evidence type="ECO:0000313" key="5">
    <source>
        <dbReference type="EMBL" id="SEU32343.1"/>
    </source>
</evidence>
<dbReference type="PROSITE" id="PS50949">
    <property type="entry name" value="HTH_GNTR"/>
    <property type="match status" value="2"/>
</dbReference>
<dbReference type="Gene3D" id="1.10.10.10">
    <property type="entry name" value="Winged helix-like DNA-binding domain superfamily/Winged helix DNA-binding domain"/>
    <property type="match status" value="2"/>
</dbReference>
<dbReference type="CDD" id="cd07377">
    <property type="entry name" value="WHTH_GntR"/>
    <property type="match status" value="1"/>
</dbReference>
<evidence type="ECO:0000256" key="1">
    <source>
        <dbReference type="ARBA" id="ARBA00023015"/>
    </source>
</evidence>
<dbReference type="GO" id="GO:0003700">
    <property type="term" value="F:DNA-binding transcription factor activity"/>
    <property type="evidence" value="ECO:0007669"/>
    <property type="project" value="InterPro"/>
</dbReference>
<dbReference type="Pfam" id="PF00392">
    <property type="entry name" value="GntR"/>
    <property type="match status" value="2"/>
</dbReference>
<evidence type="ECO:0000259" key="4">
    <source>
        <dbReference type="PROSITE" id="PS50949"/>
    </source>
</evidence>
<dbReference type="Proteomes" id="UP000199361">
    <property type="component" value="Unassembled WGS sequence"/>
</dbReference>
<dbReference type="PANTHER" id="PTHR44846">
    <property type="entry name" value="MANNOSYL-D-GLYCERATE TRANSPORT/METABOLISM SYSTEM REPRESSOR MNGR-RELATED"/>
    <property type="match status" value="1"/>
</dbReference>
<organism evidence="5 6">
    <name type="scientific">Nonomuraea wenchangensis</name>
    <dbReference type="NCBI Taxonomy" id="568860"/>
    <lineage>
        <taxon>Bacteria</taxon>
        <taxon>Bacillati</taxon>
        <taxon>Actinomycetota</taxon>
        <taxon>Actinomycetes</taxon>
        <taxon>Streptosporangiales</taxon>
        <taxon>Streptosporangiaceae</taxon>
        <taxon>Nonomuraea</taxon>
    </lineage>
</organism>
<accession>A0A1I0L1J7</accession>
<gene>
    <name evidence="5" type="ORF">SAMN05421811_11111</name>
</gene>
<dbReference type="OrthoDB" id="4338617at2"/>
<dbReference type="SUPFAM" id="SSF46785">
    <property type="entry name" value="Winged helix' DNA-binding domain"/>
    <property type="match status" value="2"/>
</dbReference>
<dbReference type="InterPro" id="IPR036390">
    <property type="entry name" value="WH_DNA-bd_sf"/>
</dbReference>
<reference evidence="5 6" key="1">
    <citation type="submission" date="2016-10" db="EMBL/GenBank/DDBJ databases">
        <authorList>
            <person name="de Groot N.N."/>
        </authorList>
    </citation>
    <scope>NUCLEOTIDE SEQUENCE [LARGE SCALE GENOMIC DNA]</scope>
    <source>
        <strain evidence="5 6">CGMCC 4.5598</strain>
    </source>
</reference>
<feature type="domain" description="HTH gntR-type" evidence="4">
    <location>
        <begin position="1"/>
        <end position="44"/>
    </location>
</feature>
<proteinExistence type="predicted"/>
<dbReference type="AlphaFoldDB" id="A0A1I0L1J7"/>
<keyword evidence="6" id="KW-1185">Reference proteome</keyword>
<dbReference type="SMART" id="SM00345">
    <property type="entry name" value="HTH_GNTR"/>
    <property type="match status" value="2"/>
</dbReference>
<feature type="domain" description="HTH gntR-type" evidence="4">
    <location>
        <begin position="53"/>
        <end position="121"/>
    </location>
</feature>
<keyword evidence="2" id="KW-0238">DNA-binding</keyword>
<dbReference type="InterPro" id="IPR050679">
    <property type="entry name" value="Bact_HTH_transcr_reg"/>
</dbReference>
<dbReference type="PANTHER" id="PTHR44846:SF1">
    <property type="entry name" value="MANNOSYL-D-GLYCERATE TRANSPORT_METABOLISM SYSTEM REPRESSOR MNGR-RELATED"/>
    <property type="match status" value="1"/>
</dbReference>
<protein>
    <submittedName>
        <fullName evidence="5">Regulatory protein, gntR family</fullName>
    </submittedName>
</protein>
<evidence type="ECO:0000313" key="6">
    <source>
        <dbReference type="Proteomes" id="UP000199361"/>
    </source>
</evidence>
<keyword evidence="3" id="KW-0804">Transcription</keyword>
<name>A0A1I0L1J7_9ACTN</name>
<dbReference type="GO" id="GO:0003677">
    <property type="term" value="F:DNA binding"/>
    <property type="evidence" value="ECO:0007669"/>
    <property type="project" value="UniProtKB-KW"/>
</dbReference>
<dbReference type="STRING" id="568860.SAMN05421811_11111"/>
<evidence type="ECO:0000256" key="3">
    <source>
        <dbReference type="ARBA" id="ARBA00023163"/>
    </source>
</evidence>
<dbReference type="GO" id="GO:0045892">
    <property type="term" value="P:negative regulation of DNA-templated transcription"/>
    <property type="evidence" value="ECO:0007669"/>
    <property type="project" value="TreeGrafter"/>
</dbReference>
<dbReference type="InterPro" id="IPR036388">
    <property type="entry name" value="WH-like_DNA-bd_sf"/>
</dbReference>